<proteinExistence type="predicted"/>
<dbReference type="InterPro" id="IPR027417">
    <property type="entry name" value="P-loop_NTPase"/>
</dbReference>
<accession>A0ABX7Y8L6</accession>
<dbReference type="InterPro" id="IPR050153">
    <property type="entry name" value="Metal_Ion_Import_ABC"/>
</dbReference>
<organism evidence="3 4">
    <name type="scientific">Arachnia rubra</name>
    <dbReference type="NCBI Taxonomy" id="1547448"/>
    <lineage>
        <taxon>Bacteria</taxon>
        <taxon>Bacillati</taxon>
        <taxon>Actinomycetota</taxon>
        <taxon>Actinomycetes</taxon>
        <taxon>Propionibacteriales</taxon>
        <taxon>Propionibacteriaceae</taxon>
        <taxon>Arachnia</taxon>
    </lineage>
</organism>
<dbReference type="GO" id="GO:0005524">
    <property type="term" value="F:ATP binding"/>
    <property type="evidence" value="ECO:0007669"/>
    <property type="project" value="UniProtKB-KW"/>
</dbReference>
<keyword evidence="4" id="KW-1185">Reference proteome</keyword>
<dbReference type="Proteomes" id="UP000678513">
    <property type="component" value="Chromosome"/>
</dbReference>
<sequence length="123" mass="13758">MNPIITGKVVIDGRDVQDFSDIEFAKLVGYVPQSHVPPFSFKVVDVVAMGRTAHLRTFEMLGRHDMEIAAECLDRLEVGHLAKRAYTELSGGERQLVLIARALAQQPRFIMMDEPTSNLDFGN</sequence>
<name>A0ABX7Y8L6_9ACTN</name>
<keyword evidence="1" id="KW-0813">Transport</keyword>
<evidence type="ECO:0000259" key="2">
    <source>
        <dbReference type="Pfam" id="PF00005"/>
    </source>
</evidence>
<dbReference type="PANTHER" id="PTHR42734:SF19">
    <property type="entry name" value="IRON COMPOUNDS ABC TRANSPORTER, ATP-BINDING PROTEIN"/>
    <property type="match status" value="1"/>
</dbReference>
<dbReference type="InterPro" id="IPR003439">
    <property type="entry name" value="ABC_transporter-like_ATP-bd"/>
</dbReference>
<gene>
    <name evidence="3" type="ORF">J5A65_05620</name>
</gene>
<dbReference type="Gene3D" id="3.40.50.300">
    <property type="entry name" value="P-loop containing nucleotide triphosphate hydrolases"/>
    <property type="match status" value="1"/>
</dbReference>
<protein>
    <submittedName>
        <fullName evidence="3">ABC transporter ATP-binding protein</fullName>
    </submittedName>
</protein>
<evidence type="ECO:0000256" key="1">
    <source>
        <dbReference type="ARBA" id="ARBA00022448"/>
    </source>
</evidence>
<dbReference type="EMBL" id="CP072384">
    <property type="protein sequence ID" value="QUC09198.1"/>
    <property type="molecule type" value="Genomic_DNA"/>
</dbReference>
<keyword evidence="3" id="KW-0547">Nucleotide-binding</keyword>
<evidence type="ECO:0000313" key="4">
    <source>
        <dbReference type="Proteomes" id="UP000678513"/>
    </source>
</evidence>
<evidence type="ECO:0000313" key="3">
    <source>
        <dbReference type="EMBL" id="QUC09198.1"/>
    </source>
</evidence>
<dbReference type="SUPFAM" id="SSF52540">
    <property type="entry name" value="P-loop containing nucleoside triphosphate hydrolases"/>
    <property type="match status" value="1"/>
</dbReference>
<dbReference type="PANTHER" id="PTHR42734">
    <property type="entry name" value="METAL TRANSPORT SYSTEM ATP-BINDING PROTEIN TM_0124-RELATED"/>
    <property type="match status" value="1"/>
</dbReference>
<keyword evidence="3" id="KW-0067">ATP-binding</keyword>
<dbReference type="Pfam" id="PF00005">
    <property type="entry name" value="ABC_tran"/>
    <property type="match status" value="1"/>
</dbReference>
<feature type="domain" description="ABC transporter" evidence="2">
    <location>
        <begin position="5"/>
        <end position="117"/>
    </location>
</feature>
<reference evidence="3 4" key="1">
    <citation type="submission" date="2021-03" db="EMBL/GenBank/DDBJ databases">
        <title>Human Oral Microbial Genomes.</title>
        <authorList>
            <person name="Johnston C.D."/>
            <person name="Chen T."/>
            <person name="Dewhirst F.E."/>
        </authorList>
    </citation>
    <scope>NUCLEOTIDE SEQUENCE [LARGE SCALE GENOMIC DNA]</scope>
    <source>
        <strain evidence="3 4">DSMZ 100122</strain>
    </source>
</reference>
<dbReference type="RefSeq" id="WP_212326375.1">
    <property type="nucleotide sequence ID" value="NZ_AP024463.1"/>
</dbReference>